<name>A0A0C2MG10_THEKT</name>
<accession>A0A0C2MG10</accession>
<dbReference type="Proteomes" id="UP000031668">
    <property type="component" value="Unassembled WGS sequence"/>
</dbReference>
<dbReference type="InterPro" id="IPR043128">
    <property type="entry name" value="Rev_trsase/Diguanyl_cyclase"/>
</dbReference>
<dbReference type="Pfam" id="PF17921">
    <property type="entry name" value="Integrase_H2C2"/>
    <property type="match status" value="1"/>
</dbReference>
<evidence type="ECO:0000313" key="2">
    <source>
        <dbReference type="EMBL" id="KII60611.1"/>
    </source>
</evidence>
<dbReference type="SUPFAM" id="SSF56672">
    <property type="entry name" value="DNA/RNA polymerases"/>
    <property type="match status" value="1"/>
</dbReference>
<gene>
    <name evidence="2" type="ORF">RF11_07374</name>
</gene>
<feature type="domain" description="Integrase zinc-binding" evidence="1">
    <location>
        <begin position="449"/>
        <end position="503"/>
    </location>
</feature>
<evidence type="ECO:0000259" key="1">
    <source>
        <dbReference type="Pfam" id="PF17921"/>
    </source>
</evidence>
<dbReference type="PANTHER" id="PTHR37984:SF5">
    <property type="entry name" value="PROTEIN NYNRIN-LIKE"/>
    <property type="match status" value="1"/>
</dbReference>
<dbReference type="AlphaFoldDB" id="A0A0C2MG10"/>
<organism evidence="2 3">
    <name type="scientific">Thelohanellus kitauei</name>
    <name type="common">Myxosporean</name>
    <dbReference type="NCBI Taxonomy" id="669202"/>
    <lineage>
        <taxon>Eukaryota</taxon>
        <taxon>Metazoa</taxon>
        <taxon>Cnidaria</taxon>
        <taxon>Myxozoa</taxon>
        <taxon>Myxosporea</taxon>
        <taxon>Bivalvulida</taxon>
        <taxon>Platysporina</taxon>
        <taxon>Myxobolidae</taxon>
        <taxon>Thelohanellus</taxon>
    </lineage>
</organism>
<dbReference type="PANTHER" id="PTHR37984">
    <property type="entry name" value="PROTEIN CBG26694"/>
    <property type="match status" value="1"/>
</dbReference>
<dbReference type="InterPro" id="IPR043502">
    <property type="entry name" value="DNA/RNA_pol_sf"/>
</dbReference>
<reference evidence="2 3" key="1">
    <citation type="journal article" date="2014" name="Genome Biol. Evol.">
        <title>The genome of the myxosporean Thelohanellus kitauei shows adaptations to nutrient acquisition within its fish host.</title>
        <authorList>
            <person name="Yang Y."/>
            <person name="Xiong J."/>
            <person name="Zhou Z."/>
            <person name="Huo F."/>
            <person name="Miao W."/>
            <person name="Ran C."/>
            <person name="Liu Y."/>
            <person name="Zhang J."/>
            <person name="Feng J."/>
            <person name="Wang M."/>
            <person name="Wang M."/>
            <person name="Wang L."/>
            <person name="Yao B."/>
        </authorList>
    </citation>
    <scope>NUCLEOTIDE SEQUENCE [LARGE SCALE GENOMIC DNA]</scope>
    <source>
        <strain evidence="2">Wuqing</strain>
    </source>
</reference>
<protein>
    <recommendedName>
        <fullName evidence="1">Integrase zinc-binding domain-containing protein</fullName>
    </recommendedName>
</protein>
<dbReference type="Gene3D" id="1.10.340.70">
    <property type="match status" value="1"/>
</dbReference>
<evidence type="ECO:0000313" key="3">
    <source>
        <dbReference type="Proteomes" id="UP000031668"/>
    </source>
</evidence>
<dbReference type="InterPro" id="IPR041588">
    <property type="entry name" value="Integrase_H2C2"/>
</dbReference>
<proteinExistence type="predicted"/>
<dbReference type="OrthoDB" id="422540at2759"/>
<comment type="caution">
    <text evidence="2">The sequence shown here is derived from an EMBL/GenBank/DDBJ whole genome shotgun (WGS) entry which is preliminary data.</text>
</comment>
<dbReference type="EMBL" id="JWZT01005556">
    <property type="protein sequence ID" value="KII60611.1"/>
    <property type="molecule type" value="Genomic_DNA"/>
</dbReference>
<dbReference type="Gene3D" id="3.30.70.270">
    <property type="match status" value="2"/>
</dbReference>
<dbReference type="InterPro" id="IPR050951">
    <property type="entry name" value="Retrovirus_Pol_polyprotein"/>
</dbReference>
<sequence length="550" mass="63312">MATLIIDHGTNGSYITRNEAPNPKIVDLHAPSKNIFGHMKFQKFYGEFLASLLLFLCDRNTGKNFLIDTGAQLNNRLVDTRKNRMVHGHTLLTFERGYRSRFEYSFINLEEIRNKLKAILSEYPCTTSSTFNDNSPNMGSSTISLHQAPDRYSLPHLHDFTSQLVDCKIYSKVDLIRGYHQIMVREEDVGRQPPNFSAFYGLNGYRHRLHIHLPRRHSNLQPLRRRTRKPSSPAFLQIERIRLLVNVEKCVFGKGTKVEQIQKFHLPTSIKSLQTFTSRVNFYRRFIPNAAQIMPPFVKHHKRWLAFVGIPQLSSQSFQLIKQKKANIALLLYPQRDALLSLTKDVSETAKAFSSLLVFSVGNILQHRVNTTGNQNCVADALSHPSDNTIDCVSLRNRLFRHGTAATDRTRFLEKYNSYRLKIEKIPIGDTTTTVICDASLCKHRPIVSQTWRRRIFENIHSLSHPSTRSSIKIYSDRFDWPSLRKNVASWAKACISCQKAKVTRHVKAPITIFDVPSKRFAHIHVNIVGPLPMSKTFTHLHTIVDRFTR</sequence>
<keyword evidence="3" id="KW-1185">Reference proteome</keyword>